<protein>
    <submittedName>
        <fullName evidence="1">Uncharacterized protein</fullName>
    </submittedName>
</protein>
<dbReference type="Proteomes" id="UP001144191">
    <property type="component" value="Unassembled WGS sequence"/>
</dbReference>
<name>A0A9W6EGY2_ASPNG</name>
<sequence length="64" mass="7220">LVERAEARIRHLHIQNVFSTHGSAFLVVDRNEVLARAGQTVLSRLETIHMLSEEIIQAISSEQV</sequence>
<accession>A0A9W6EGY2</accession>
<dbReference type="EMBL" id="BRPB01000246">
    <property type="protein sequence ID" value="GLA56111.1"/>
    <property type="molecule type" value="Genomic_DNA"/>
</dbReference>
<gene>
    <name evidence="1" type="ORF">AnigIFM63604_004535</name>
</gene>
<proteinExistence type="predicted"/>
<comment type="caution">
    <text evidence="1">The sequence shown here is derived from an EMBL/GenBank/DDBJ whole genome shotgun (WGS) entry which is preliminary data.</text>
</comment>
<feature type="non-terminal residue" evidence="1">
    <location>
        <position position="1"/>
    </location>
</feature>
<reference evidence="1" key="1">
    <citation type="submission" date="2022-07" db="EMBL/GenBank/DDBJ databases">
        <title>Taxonomy of Aspergillus series Nigri: significant species reduction supported by multi-species coalescent approaches.</title>
        <authorList>
            <person name="Bian C."/>
            <person name="Kusuya Y."/>
            <person name="Sklenar F."/>
            <person name="D'hooge E."/>
            <person name="Yaguchi T."/>
            <person name="Takahashi H."/>
            <person name="Hubka V."/>
        </authorList>
    </citation>
    <scope>NUCLEOTIDE SEQUENCE</scope>
    <source>
        <strain evidence="1">IFM 63604</strain>
    </source>
</reference>
<evidence type="ECO:0000313" key="1">
    <source>
        <dbReference type="EMBL" id="GLA56111.1"/>
    </source>
</evidence>
<evidence type="ECO:0000313" key="2">
    <source>
        <dbReference type="Proteomes" id="UP001144191"/>
    </source>
</evidence>
<dbReference type="AlphaFoldDB" id="A0A9W6EGY2"/>
<organism evidence="1 2">
    <name type="scientific">Aspergillus niger</name>
    <dbReference type="NCBI Taxonomy" id="5061"/>
    <lineage>
        <taxon>Eukaryota</taxon>
        <taxon>Fungi</taxon>
        <taxon>Dikarya</taxon>
        <taxon>Ascomycota</taxon>
        <taxon>Pezizomycotina</taxon>
        <taxon>Eurotiomycetes</taxon>
        <taxon>Eurotiomycetidae</taxon>
        <taxon>Eurotiales</taxon>
        <taxon>Aspergillaceae</taxon>
        <taxon>Aspergillus</taxon>
        <taxon>Aspergillus subgen. Circumdati</taxon>
    </lineage>
</organism>